<keyword evidence="9" id="KW-0547">Nucleotide-binding</keyword>
<dbReference type="PANTHER" id="PTHR43462">
    <property type="entry name" value="ALANYL-TRNA EDITING PROTEIN"/>
    <property type="match status" value="1"/>
</dbReference>
<evidence type="ECO:0000256" key="16">
    <source>
        <dbReference type="SAM" id="Coils"/>
    </source>
</evidence>
<evidence type="ECO:0000256" key="12">
    <source>
        <dbReference type="ARBA" id="ARBA00022884"/>
    </source>
</evidence>
<keyword evidence="7" id="KW-0436">Ligase</keyword>
<evidence type="ECO:0000256" key="3">
    <source>
        <dbReference type="ARBA" id="ARBA00008226"/>
    </source>
</evidence>
<keyword evidence="8" id="KW-0479">Metal-binding</keyword>
<dbReference type="PROSITE" id="PS50860">
    <property type="entry name" value="AA_TRNA_LIGASE_II_ALA"/>
    <property type="match status" value="1"/>
</dbReference>
<dbReference type="Gene3D" id="3.30.980.10">
    <property type="entry name" value="Threonyl-trna Synthetase, Chain A, domain 2"/>
    <property type="match status" value="1"/>
</dbReference>
<keyword evidence="14 18" id="KW-0030">Aminoacyl-tRNA synthetase</keyword>
<feature type="domain" description="Alanyl-transfer RNA synthetases family profile" evidence="17">
    <location>
        <begin position="1"/>
        <end position="213"/>
    </location>
</feature>
<keyword evidence="16" id="KW-0175">Coiled coil</keyword>
<evidence type="ECO:0000256" key="6">
    <source>
        <dbReference type="ARBA" id="ARBA00022555"/>
    </source>
</evidence>
<keyword evidence="13" id="KW-0648">Protein biosynthesis</keyword>
<dbReference type="InterPro" id="IPR018163">
    <property type="entry name" value="Thr/Ala-tRNA-synth_IIc_edit"/>
</dbReference>
<organism evidence="18 19">
    <name type="scientific">Candidatus Kurthia intestinigallinarum</name>
    <dbReference type="NCBI Taxonomy" id="1562256"/>
    <lineage>
        <taxon>Bacteria</taxon>
        <taxon>Bacillati</taxon>
        <taxon>Bacillota</taxon>
        <taxon>Bacilli</taxon>
        <taxon>Bacillales</taxon>
        <taxon>Caryophanaceae</taxon>
        <taxon>Kurthia</taxon>
    </lineage>
</organism>
<evidence type="ECO:0000256" key="4">
    <source>
        <dbReference type="ARBA" id="ARBA00013168"/>
    </source>
</evidence>
<dbReference type="PANTHER" id="PTHR43462:SF1">
    <property type="entry name" value="ALANYL-TRNA EDITING PROTEIN AARSD1"/>
    <property type="match status" value="1"/>
</dbReference>
<dbReference type="SUPFAM" id="SSF50447">
    <property type="entry name" value="Translation proteins"/>
    <property type="match status" value="1"/>
</dbReference>
<dbReference type="Pfam" id="PF02272">
    <property type="entry name" value="DHHA1"/>
    <property type="match status" value="1"/>
</dbReference>
<accession>A0A433RX88</accession>
<dbReference type="GO" id="GO:0006419">
    <property type="term" value="P:alanyl-tRNA aminoacylation"/>
    <property type="evidence" value="ECO:0007669"/>
    <property type="project" value="InterPro"/>
</dbReference>
<dbReference type="InterPro" id="IPR018165">
    <property type="entry name" value="Ala-tRNA-synth_IIc_core"/>
</dbReference>
<dbReference type="Pfam" id="PF07973">
    <property type="entry name" value="tRNA_SAD"/>
    <property type="match status" value="1"/>
</dbReference>
<dbReference type="InterPro" id="IPR018164">
    <property type="entry name" value="Ala-tRNA-synth_IIc_N"/>
</dbReference>
<evidence type="ECO:0000256" key="15">
    <source>
        <dbReference type="ARBA" id="ARBA00032577"/>
    </source>
</evidence>
<dbReference type="GO" id="GO:0046872">
    <property type="term" value="F:metal ion binding"/>
    <property type="evidence" value="ECO:0007669"/>
    <property type="project" value="UniProtKB-KW"/>
</dbReference>
<dbReference type="OrthoDB" id="9812949at2"/>
<evidence type="ECO:0000256" key="1">
    <source>
        <dbReference type="ARBA" id="ARBA00001947"/>
    </source>
</evidence>
<dbReference type="EC" id="6.1.1.7" evidence="4"/>
<dbReference type="InterPro" id="IPR009000">
    <property type="entry name" value="Transl_B-barrel_sf"/>
</dbReference>
<evidence type="ECO:0000256" key="14">
    <source>
        <dbReference type="ARBA" id="ARBA00023146"/>
    </source>
</evidence>
<comment type="caution">
    <text evidence="18">The sequence shown here is derived from an EMBL/GenBank/DDBJ whole genome shotgun (WGS) entry which is preliminary data.</text>
</comment>
<evidence type="ECO:0000256" key="10">
    <source>
        <dbReference type="ARBA" id="ARBA00022833"/>
    </source>
</evidence>
<name>A0A433RX88_9BACL</name>
<dbReference type="GO" id="GO:0004813">
    <property type="term" value="F:alanine-tRNA ligase activity"/>
    <property type="evidence" value="ECO:0007669"/>
    <property type="project" value="UniProtKB-EC"/>
</dbReference>
<protein>
    <recommendedName>
        <fullName evidence="5">Alanine--tRNA ligase</fullName>
        <ecNumber evidence="4">6.1.1.7</ecNumber>
    </recommendedName>
    <alternativeName>
        <fullName evidence="15">Alanyl-tRNA synthetase</fullName>
    </alternativeName>
</protein>
<dbReference type="EMBL" id="JTFC01000010">
    <property type="protein sequence ID" value="RUS57859.1"/>
    <property type="molecule type" value="Genomic_DNA"/>
</dbReference>
<dbReference type="Gene3D" id="2.40.30.130">
    <property type="match status" value="1"/>
</dbReference>
<proteinExistence type="inferred from homology"/>
<dbReference type="RefSeq" id="WP_126989571.1">
    <property type="nucleotide sequence ID" value="NZ_JTFC01000010.1"/>
</dbReference>
<keyword evidence="10" id="KW-0862">Zinc</keyword>
<reference evidence="18 19" key="1">
    <citation type="submission" date="2014-11" db="EMBL/GenBank/DDBJ databases">
        <title>Genome sequence and analysis of novel Kurthia sp.</title>
        <authorList>
            <person name="Lawson J.N."/>
            <person name="Gonzalez J.E."/>
            <person name="Rinauldi L."/>
            <person name="Xuan Z."/>
            <person name="Firman A."/>
            <person name="Shaddox L."/>
            <person name="Trudeau A."/>
            <person name="Shah S."/>
            <person name="Reiman D."/>
        </authorList>
    </citation>
    <scope>NUCLEOTIDE SEQUENCE [LARGE SCALE GENOMIC DNA]</scope>
    <source>
        <strain evidence="18 19">3B1D</strain>
    </source>
</reference>
<keyword evidence="12" id="KW-0694">RNA-binding</keyword>
<keyword evidence="19" id="KW-1185">Reference proteome</keyword>
<evidence type="ECO:0000256" key="13">
    <source>
        <dbReference type="ARBA" id="ARBA00022917"/>
    </source>
</evidence>
<dbReference type="GO" id="GO:0000049">
    <property type="term" value="F:tRNA binding"/>
    <property type="evidence" value="ECO:0007669"/>
    <property type="project" value="UniProtKB-KW"/>
</dbReference>
<dbReference type="InterPro" id="IPR012947">
    <property type="entry name" value="tRNA_SAD"/>
</dbReference>
<dbReference type="AlphaFoldDB" id="A0A433RX88"/>
<dbReference type="Pfam" id="PF01411">
    <property type="entry name" value="tRNA-synt_2c"/>
    <property type="match status" value="1"/>
</dbReference>
<comment type="similarity">
    <text evidence="3">Belongs to the class-II aminoacyl-tRNA synthetase family.</text>
</comment>
<dbReference type="SMART" id="SM00863">
    <property type="entry name" value="tRNA_SAD"/>
    <property type="match status" value="1"/>
</dbReference>
<comment type="subcellular location">
    <subcellularLocation>
        <location evidence="2">Cytoplasm</location>
    </subcellularLocation>
</comment>
<dbReference type="SUPFAM" id="SSF55186">
    <property type="entry name" value="ThrRS/AlaRS common domain"/>
    <property type="match status" value="1"/>
</dbReference>
<feature type="coiled-coil region" evidence="16">
    <location>
        <begin position="257"/>
        <end position="284"/>
    </location>
</feature>
<evidence type="ECO:0000256" key="5">
    <source>
        <dbReference type="ARBA" id="ARBA00017959"/>
    </source>
</evidence>
<dbReference type="Gene3D" id="3.10.310.40">
    <property type="match status" value="1"/>
</dbReference>
<dbReference type="FunFam" id="3.10.310.40:FF:000001">
    <property type="entry name" value="Alanine--tRNA ligase"/>
    <property type="match status" value="1"/>
</dbReference>
<evidence type="ECO:0000256" key="7">
    <source>
        <dbReference type="ARBA" id="ARBA00022598"/>
    </source>
</evidence>
<comment type="cofactor">
    <cofactor evidence="1">
        <name>Zn(2+)</name>
        <dbReference type="ChEBI" id="CHEBI:29105"/>
    </cofactor>
</comment>
<evidence type="ECO:0000256" key="11">
    <source>
        <dbReference type="ARBA" id="ARBA00022840"/>
    </source>
</evidence>
<sequence>MHDLFYYKDAYIQAFDANILHTGTDDQGFYVVLDNTAFYPEGGGQPADIGTLNDVRVTDVQKIDGEIRHYVDAELSGMVHGQLDWAVRFDHMQQHAGQHILTAAFVELFDYQTVSFHLGSGTITIDLDTEHVTPAQLQQAEDRANEIVLENRPIETKWVTAEEAASYPLRKQLKFTDDVRLVIIPDFDYNGCGGTHPRTTGEVAMIKILSTERQKKQTRVHFMCGERLRENMTMRKDVMAQAAKLVSRPESEIAIGIEGLLETNKKLEKQLAQAREQLLDIEIAQLAATDNIVIATTFDDYSMQQLQKIARTLTNEHTDKTVALVSADGTKTQIVIAKGKETAVAKSANDVLKQVLTAINGKGGGNDSFAQGGGDTTVSTTELLANICAQLH</sequence>
<keyword evidence="11" id="KW-0067">ATP-binding</keyword>
<dbReference type="Proteomes" id="UP000288623">
    <property type="component" value="Unassembled WGS sequence"/>
</dbReference>
<dbReference type="GO" id="GO:0005524">
    <property type="term" value="F:ATP binding"/>
    <property type="evidence" value="ECO:0007669"/>
    <property type="project" value="UniProtKB-KW"/>
</dbReference>
<evidence type="ECO:0000256" key="9">
    <source>
        <dbReference type="ARBA" id="ARBA00022741"/>
    </source>
</evidence>
<evidence type="ECO:0000256" key="2">
    <source>
        <dbReference type="ARBA" id="ARBA00004496"/>
    </source>
</evidence>
<evidence type="ECO:0000256" key="8">
    <source>
        <dbReference type="ARBA" id="ARBA00022723"/>
    </source>
</evidence>
<keyword evidence="6" id="KW-0820">tRNA-binding</keyword>
<dbReference type="GO" id="GO:0002161">
    <property type="term" value="F:aminoacyl-tRNA deacylase activity"/>
    <property type="evidence" value="ECO:0007669"/>
    <property type="project" value="UniProtKB-ARBA"/>
</dbReference>
<dbReference type="InterPro" id="IPR051335">
    <property type="entry name" value="Alanyl-tRNA_Editing_Enzymes"/>
</dbReference>
<evidence type="ECO:0000259" key="17">
    <source>
        <dbReference type="PROSITE" id="PS50860"/>
    </source>
</evidence>
<evidence type="ECO:0000313" key="19">
    <source>
        <dbReference type="Proteomes" id="UP000288623"/>
    </source>
</evidence>
<dbReference type="InterPro" id="IPR003156">
    <property type="entry name" value="DHHA1_dom"/>
</dbReference>
<dbReference type="GO" id="GO:0005737">
    <property type="term" value="C:cytoplasm"/>
    <property type="evidence" value="ECO:0007669"/>
    <property type="project" value="UniProtKB-SubCell"/>
</dbReference>
<gene>
    <name evidence="18" type="ORF">QI30_03490</name>
</gene>
<evidence type="ECO:0000313" key="18">
    <source>
        <dbReference type="EMBL" id="RUS57859.1"/>
    </source>
</evidence>